<sequence length="85" mass="9357">MSKKETPFHTLDDGPYRGGDSFDNASLEEVMRFVWEAIDFEAAGVKIGEILVGFGRLRPAEVTTKLQGHWAGRVLDAAFGITDDV</sequence>
<accession>A0A0F9A5S0</accession>
<dbReference type="AlphaFoldDB" id="A0A0F9A5S0"/>
<name>A0A0F9A5S0_9ZZZZ</name>
<proteinExistence type="predicted"/>
<gene>
    <name evidence="1" type="ORF">LCGC14_2611400</name>
</gene>
<protein>
    <submittedName>
        <fullName evidence="1">Uncharacterized protein</fullName>
    </submittedName>
</protein>
<organism evidence="1">
    <name type="scientific">marine sediment metagenome</name>
    <dbReference type="NCBI Taxonomy" id="412755"/>
    <lineage>
        <taxon>unclassified sequences</taxon>
        <taxon>metagenomes</taxon>
        <taxon>ecological metagenomes</taxon>
    </lineage>
</organism>
<reference evidence="1" key="1">
    <citation type="journal article" date="2015" name="Nature">
        <title>Complex archaea that bridge the gap between prokaryotes and eukaryotes.</title>
        <authorList>
            <person name="Spang A."/>
            <person name="Saw J.H."/>
            <person name="Jorgensen S.L."/>
            <person name="Zaremba-Niedzwiedzka K."/>
            <person name="Martijn J."/>
            <person name="Lind A.E."/>
            <person name="van Eijk R."/>
            <person name="Schleper C."/>
            <person name="Guy L."/>
            <person name="Ettema T.J."/>
        </authorList>
    </citation>
    <scope>NUCLEOTIDE SEQUENCE</scope>
</reference>
<evidence type="ECO:0000313" key="1">
    <source>
        <dbReference type="EMBL" id="KKL04904.1"/>
    </source>
</evidence>
<dbReference type="EMBL" id="LAZR01044340">
    <property type="protein sequence ID" value="KKL04904.1"/>
    <property type="molecule type" value="Genomic_DNA"/>
</dbReference>
<comment type="caution">
    <text evidence="1">The sequence shown here is derived from an EMBL/GenBank/DDBJ whole genome shotgun (WGS) entry which is preliminary data.</text>
</comment>